<feature type="compositionally biased region" description="Basic and acidic residues" evidence="1">
    <location>
        <begin position="285"/>
        <end position="309"/>
    </location>
</feature>
<organism evidence="2 3">
    <name type="scientific">Neisseria zoodegmatis</name>
    <dbReference type="NCBI Taxonomy" id="326523"/>
    <lineage>
        <taxon>Bacteria</taxon>
        <taxon>Pseudomonadati</taxon>
        <taxon>Pseudomonadota</taxon>
        <taxon>Betaproteobacteria</taxon>
        <taxon>Neisseriales</taxon>
        <taxon>Neisseriaceae</taxon>
        <taxon>Neisseria</taxon>
    </lineage>
</organism>
<feature type="compositionally biased region" description="Basic and acidic residues" evidence="1">
    <location>
        <begin position="511"/>
        <end position="529"/>
    </location>
</feature>
<evidence type="ECO:0000256" key="1">
    <source>
        <dbReference type="SAM" id="MobiDB-lite"/>
    </source>
</evidence>
<proteinExistence type="predicted"/>
<feature type="region of interest" description="Disordered" evidence="1">
    <location>
        <begin position="284"/>
        <end position="309"/>
    </location>
</feature>
<protein>
    <submittedName>
        <fullName evidence="2">Uncharacterized protein</fullName>
    </submittedName>
</protein>
<name>A0A378WRC2_9NEIS</name>
<dbReference type="Proteomes" id="UP000254055">
    <property type="component" value="Unassembled WGS sequence"/>
</dbReference>
<evidence type="ECO:0000313" key="3">
    <source>
        <dbReference type="Proteomes" id="UP000254055"/>
    </source>
</evidence>
<gene>
    <name evidence="2" type="ORF">NCTC12229_01302</name>
</gene>
<accession>A0A378WRC2</accession>
<sequence length="786" mass="87411">MKKNKPVEGVSYNSNREGFIFALARRESSADLNKDDAFNKKPMTDINKFGYVGLFQYGTPALIDIGYKTKDEQWTGKNGATSLEAFRSSRQTQIAAINLSIDLWCKRLRATGLNEYYGKIVKGIEITESGCIAGCHLVGLGGLASFLNVPGNLKINKSTGKRHKEFDGNGAHISHYIDLFAHYDMESCCKRKVRISLKDPSGLPIESKPVTIISSYEGKHINSQFKVEHKTDADGELPVIVRHPGAKITLEIDGRKSEDITQKADQIQPFNIVASDLKVSAPLAEKGKPEAKKQEAVQEKKEEKQTPVEASRDVNFNITILEGDTKKPISNVKFTLVYKGKPKQHITDGQGIKKNIIAEAGQSVQVCVAGEGNLQPVKSFIVTESLKDTTVEVALPVHTFNIVVVDTKGKIVPNAEFSIFYRNKERTRKTDSEGRLKIKALVGFVCGFGNRGNPLIYIRCLQSVSLRQIIVNDVAVQIAKGSAGQTVVTTAVQAAKQTKEAAKPKSPLPAKTEKQQSKPQEKKKDEKPPQQEPVKQKNTHTEKNGNPLTVVGNEKVAEDTIRYHIYYDGTIKRENATATGFVEFIYYDKQENQHFLNKIQLVPVKKWEKKGILVKPKKIVYLLDMRLINGYKNGNVGYTLIFNTKRHYVNPNVMAAVLGAMCVYGSDVLNTPGVFVSHGTSHRDGSPDPSTSHINGESCDFRYLAKPNTKRYLLLNAKGTILASDPEFDKEANEKWVDMLKRFGFKTFLTGTAAESKIPALKGTTFWRNHHHHLHIGNHNGKIQNI</sequence>
<dbReference type="OrthoDB" id="192249at2"/>
<dbReference type="AlphaFoldDB" id="A0A378WRC2"/>
<feature type="region of interest" description="Disordered" evidence="1">
    <location>
        <begin position="498"/>
        <end position="551"/>
    </location>
</feature>
<evidence type="ECO:0000313" key="2">
    <source>
        <dbReference type="EMBL" id="SUA43826.1"/>
    </source>
</evidence>
<reference evidence="2 3" key="1">
    <citation type="submission" date="2018-06" db="EMBL/GenBank/DDBJ databases">
        <authorList>
            <consortium name="Pathogen Informatics"/>
            <person name="Doyle S."/>
        </authorList>
    </citation>
    <scope>NUCLEOTIDE SEQUENCE [LARGE SCALE GENOMIC DNA]</scope>
    <source>
        <strain evidence="2 3">NCTC12229</strain>
    </source>
</reference>
<dbReference type="EMBL" id="UGRS01000002">
    <property type="protein sequence ID" value="SUA43826.1"/>
    <property type="molecule type" value="Genomic_DNA"/>
</dbReference>
<dbReference type="RefSeq" id="WP_115134040.1">
    <property type="nucleotide sequence ID" value="NZ_UGRS01000002.1"/>
</dbReference>